<sequence length="136" mass="15437">MFCLSSLCQEAFVWAKAWAVDISPTGKKVCLSKLLLSHLWENKALFSLILLKLLFFNESPMEVAAYFCIWQRSRKTKKTLRSRISPKLTCCFALCLLSPSYTCFFSLEFPACFTFNVILVATGGSWMPRQIGSGTR</sequence>
<dbReference type="EMBL" id="AK130364">
    <property type="protein sequence ID" value="BAC85333.1"/>
    <property type="molecule type" value="mRNA"/>
</dbReference>
<dbReference type="AlphaFoldDB" id="Q6ZNZ2"/>
<accession>Q6ZNZ2</accession>
<proteinExistence type="evidence at transcript level"/>
<name>Q6ZNZ2_HUMAN</name>
<organism evidence="1">
    <name type="scientific">Homo sapiens</name>
    <name type="common">Human</name>
    <dbReference type="NCBI Taxonomy" id="9606"/>
    <lineage>
        <taxon>Eukaryota</taxon>
        <taxon>Metazoa</taxon>
        <taxon>Chordata</taxon>
        <taxon>Craniata</taxon>
        <taxon>Vertebrata</taxon>
        <taxon>Euteleostomi</taxon>
        <taxon>Mammalia</taxon>
        <taxon>Eutheria</taxon>
        <taxon>Euarchontoglires</taxon>
        <taxon>Primates</taxon>
        <taxon>Haplorrhini</taxon>
        <taxon>Catarrhini</taxon>
        <taxon>Hominidae</taxon>
        <taxon>Homo</taxon>
    </lineage>
</organism>
<evidence type="ECO:0000313" key="1">
    <source>
        <dbReference type="EMBL" id="BAC85333.1"/>
    </source>
</evidence>
<reference evidence="1" key="1">
    <citation type="submission" date="2003-07" db="EMBL/GenBank/DDBJ databases">
        <title>NEDO human cDNA sequencing project.</title>
        <authorList>
            <person name="Ninomiya K."/>
            <person name="Wagatsuma M."/>
            <person name="Kanda K."/>
            <person name="Kondo H."/>
            <person name="Yokoi T."/>
            <person name="Kodaira H."/>
            <person name="Furuya T."/>
            <person name="Takahashi M."/>
            <person name="Kikkawa E."/>
            <person name="Omura Y."/>
            <person name="Abe K."/>
            <person name="Kamihara K."/>
            <person name="Katsuta N."/>
            <person name="Sato K."/>
            <person name="Tanikawa M."/>
            <person name="Yamazaki M."/>
            <person name="Suzuki Y."/>
            <person name="Hata H."/>
            <person name="Nakagawa K."/>
            <person name="Mizuno S."/>
            <person name="Morinaga M."/>
            <person name="Kawamura M."/>
            <person name="Sugiyama T."/>
            <person name="Irie R."/>
            <person name="Otsuki T."/>
            <person name="Sato H."/>
            <person name="Nishikawa T."/>
            <person name="Sugiyama A."/>
            <person name="Kawakami B."/>
            <person name="Nagai K."/>
            <person name="Isogai T."/>
            <person name="Sugano S."/>
        </authorList>
    </citation>
    <scope>NUCLEOTIDE SEQUENCE</scope>
    <source>
        <tissue evidence="1">Prostate</tissue>
    </source>
</reference>
<protein>
    <submittedName>
        <fullName evidence="1">cDNA FLJ26854 fis, clone PRS08062</fullName>
    </submittedName>
</protein>